<sequence>MSVTSPLPLNTQPVAGTITMGLDCGFAEGFFELCCCDVVAGNRVSVQTTSLVRGSSGLGGKPPRPVIVKPLPPESKALQLVFISSGALANRATTDLPTVTSKRGIIFVMSN</sequence>
<gene>
    <name evidence="1" type="ORF">KME60_25275</name>
</gene>
<comment type="caution">
    <text evidence="1">The sequence shown here is derived from an EMBL/GenBank/DDBJ whole genome shotgun (WGS) entry which is preliminary data.</text>
</comment>
<organism evidence="1 2">
    <name type="scientific">Cyanomargarita calcarea GSE-NOS-MK-12-04C</name>
    <dbReference type="NCBI Taxonomy" id="2839659"/>
    <lineage>
        <taxon>Bacteria</taxon>
        <taxon>Bacillati</taxon>
        <taxon>Cyanobacteriota</taxon>
        <taxon>Cyanophyceae</taxon>
        <taxon>Nostocales</taxon>
        <taxon>Cyanomargaritaceae</taxon>
        <taxon>Cyanomargarita</taxon>
    </lineage>
</organism>
<reference evidence="1" key="2">
    <citation type="journal article" date="2022" name="Microbiol. Resour. Announc.">
        <title>Metagenome Sequencing to Explore Phylogenomics of Terrestrial Cyanobacteria.</title>
        <authorList>
            <person name="Ward R.D."/>
            <person name="Stajich J.E."/>
            <person name="Johansen J.R."/>
            <person name="Huntemann M."/>
            <person name="Clum A."/>
            <person name="Foster B."/>
            <person name="Foster B."/>
            <person name="Roux S."/>
            <person name="Palaniappan K."/>
            <person name="Varghese N."/>
            <person name="Mukherjee S."/>
            <person name="Reddy T.B.K."/>
            <person name="Daum C."/>
            <person name="Copeland A."/>
            <person name="Chen I.A."/>
            <person name="Ivanova N.N."/>
            <person name="Kyrpides N.C."/>
            <person name="Shapiro N."/>
            <person name="Eloe-Fadrosh E.A."/>
            <person name="Pietrasiak N."/>
        </authorList>
    </citation>
    <scope>NUCLEOTIDE SEQUENCE</scope>
    <source>
        <strain evidence="1">GSE-NOS-MK-12-04C</strain>
    </source>
</reference>
<name>A0A951QRA6_9CYAN</name>
<proteinExistence type="predicted"/>
<accession>A0A951QRA6</accession>
<protein>
    <submittedName>
        <fullName evidence="1">Uncharacterized protein</fullName>
    </submittedName>
</protein>
<dbReference type="Proteomes" id="UP000729701">
    <property type="component" value="Unassembled WGS sequence"/>
</dbReference>
<evidence type="ECO:0000313" key="1">
    <source>
        <dbReference type="EMBL" id="MBW4670640.1"/>
    </source>
</evidence>
<reference evidence="1" key="1">
    <citation type="submission" date="2021-05" db="EMBL/GenBank/DDBJ databases">
        <authorList>
            <person name="Pietrasiak N."/>
            <person name="Ward R."/>
            <person name="Stajich J.E."/>
            <person name="Kurbessoian T."/>
        </authorList>
    </citation>
    <scope>NUCLEOTIDE SEQUENCE</scope>
    <source>
        <strain evidence="1">GSE-NOS-MK-12-04C</strain>
    </source>
</reference>
<dbReference type="EMBL" id="JAHHGZ010000033">
    <property type="protein sequence ID" value="MBW4670640.1"/>
    <property type="molecule type" value="Genomic_DNA"/>
</dbReference>
<dbReference type="AlphaFoldDB" id="A0A951QRA6"/>
<evidence type="ECO:0000313" key="2">
    <source>
        <dbReference type="Proteomes" id="UP000729701"/>
    </source>
</evidence>